<accession>A0A5U8JC24</accession>
<dbReference type="EMBL" id="AAGTPA010000032">
    <property type="protein sequence ID" value="EBR8435663.1"/>
    <property type="molecule type" value="Genomic_DNA"/>
</dbReference>
<evidence type="ECO:0000313" key="3">
    <source>
        <dbReference type="EMBL" id="EBR8435663.1"/>
    </source>
</evidence>
<protein>
    <submittedName>
        <fullName evidence="3">Uncharacterized protein</fullName>
    </submittedName>
</protein>
<evidence type="ECO:0000256" key="1">
    <source>
        <dbReference type="ARBA" id="ARBA00023015"/>
    </source>
</evidence>
<sequence>MNTPPGLHLKIAEWMPENGEVVSAYDIAENFGITIRQSRAFLTILEKDNAIETRRGKVMPITCHNSHRRSTRTIKVISIDRDIIAQRRHHYNTYRHCPLKSINGLSRAEKWEFIIRNARRRKK</sequence>
<dbReference type="InterPro" id="IPR006793">
    <property type="entry name" value="FaeA"/>
</dbReference>
<evidence type="ECO:0000256" key="2">
    <source>
        <dbReference type="ARBA" id="ARBA00023163"/>
    </source>
</evidence>
<dbReference type="Gene3D" id="1.10.10.10">
    <property type="entry name" value="Winged helix-like DNA-binding domain superfamily/Winged helix DNA-binding domain"/>
    <property type="match status" value="1"/>
</dbReference>
<gene>
    <name evidence="3" type="ORF">DOI44_22130</name>
</gene>
<reference evidence="3" key="1">
    <citation type="submission" date="2018-06" db="EMBL/GenBank/DDBJ databases">
        <authorList>
            <person name="Ashton P.M."/>
            <person name="Dallman T."/>
            <person name="Nair S."/>
            <person name="De Pinna E."/>
            <person name="Peters T."/>
            <person name="Grant K."/>
        </authorList>
    </citation>
    <scope>NUCLEOTIDE SEQUENCE [LARGE SCALE GENOMIC DNA]</scope>
    <source>
        <strain evidence="3">449454</strain>
    </source>
</reference>
<dbReference type="InterPro" id="IPR036388">
    <property type="entry name" value="WH-like_DNA-bd_sf"/>
</dbReference>
<comment type="caution">
    <text evidence="3">The sequence shown here is derived from an EMBL/GenBank/DDBJ whole genome shotgun (WGS) entry which is preliminary data.</text>
</comment>
<name>A0A5U8JC24_SALET</name>
<dbReference type="Proteomes" id="UP000839597">
    <property type="component" value="Unassembled WGS sequence"/>
</dbReference>
<keyword evidence="1" id="KW-0805">Transcription regulation</keyword>
<keyword evidence="2" id="KW-0804">Transcription</keyword>
<dbReference type="AlphaFoldDB" id="A0A5U8JC24"/>
<organism evidence="3">
    <name type="scientific">Salmonella enterica subsp. enterica serovar Panama</name>
    <dbReference type="NCBI Taxonomy" id="29472"/>
    <lineage>
        <taxon>Bacteria</taxon>
        <taxon>Pseudomonadati</taxon>
        <taxon>Pseudomonadota</taxon>
        <taxon>Gammaproteobacteria</taxon>
        <taxon>Enterobacterales</taxon>
        <taxon>Enterobacteriaceae</taxon>
        <taxon>Salmonella</taxon>
    </lineage>
</organism>
<proteinExistence type="predicted"/>
<dbReference type="Pfam" id="PF04703">
    <property type="entry name" value="FaeA"/>
    <property type="match status" value="1"/>
</dbReference>
<dbReference type="GO" id="GO:0006355">
    <property type="term" value="P:regulation of DNA-templated transcription"/>
    <property type="evidence" value="ECO:0007669"/>
    <property type="project" value="InterPro"/>
</dbReference>